<evidence type="ECO:0000313" key="2">
    <source>
        <dbReference type="Proteomes" id="UP001054945"/>
    </source>
</evidence>
<reference evidence="1 2" key="1">
    <citation type="submission" date="2021-06" db="EMBL/GenBank/DDBJ databases">
        <title>Caerostris extrusa draft genome.</title>
        <authorList>
            <person name="Kono N."/>
            <person name="Arakawa K."/>
        </authorList>
    </citation>
    <scope>NUCLEOTIDE SEQUENCE [LARGE SCALE GENOMIC DNA]</scope>
</reference>
<evidence type="ECO:0000313" key="1">
    <source>
        <dbReference type="EMBL" id="GIY49068.1"/>
    </source>
</evidence>
<protein>
    <submittedName>
        <fullName evidence="1">Uncharacterized protein</fullName>
    </submittedName>
</protein>
<name>A0AAV4TXM5_CAEEX</name>
<comment type="caution">
    <text evidence="1">The sequence shown here is derived from an EMBL/GenBank/DDBJ whole genome shotgun (WGS) entry which is preliminary data.</text>
</comment>
<accession>A0AAV4TXM5</accession>
<dbReference type="Proteomes" id="UP001054945">
    <property type="component" value="Unassembled WGS sequence"/>
</dbReference>
<keyword evidence="2" id="KW-1185">Reference proteome</keyword>
<dbReference type="EMBL" id="BPLR01011793">
    <property type="protein sequence ID" value="GIY49068.1"/>
    <property type="molecule type" value="Genomic_DNA"/>
</dbReference>
<dbReference type="AlphaFoldDB" id="A0AAV4TXM5"/>
<organism evidence="1 2">
    <name type="scientific">Caerostris extrusa</name>
    <name type="common">Bark spider</name>
    <name type="synonym">Caerostris bankana</name>
    <dbReference type="NCBI Taxonomy" id="172846"/>
    <lineage>
        <taxon>Eukaryota</taxon>
        <taxon>Metazoa</taxon>
        <taxon>Ecdysozoa</taxon>
        <taxon>Arthropoda</taxon>
        <taxon>Chelicerata</taxon>
        <taxon>Arachnida</taxon>
        <taxon>Araneae</taxon>
        <taxon>Araneomorphae</taxon>
        <taxon>Entelegynae</taxon>
        <taxon>Araneoidea</taxon>
        <taxon>Araneidae</taxon>
        <taxon>Caerostris</taxon>
    </lineage>
</organism>
<gene>
    <name evidence="1" type="ORF">CEXT_795111</name>
</gene>
<proteinExistence type="predicted"/>
<sequence>MKEHRTSPRGLSPKFNDFRGGGAARIVNKRKGCRHLASGKDAEKRLNQLQKKVLVLEKSDYEEWDYWNTTHEAELWDKNIQFNHSSWKTSSEDEILYDIYNTQPEEVLEIDEDGLELSDDWLVLDMDEEWQPDENEAEMVK</sequence>